<evidence type="ECO:0000256" key="1">
    <source>
        <dbReference type="ARBA" id="ARBA00022729"/>
    </source>
</evidence>
<name>A0A4R4ZMI0_9ACTN</name>
<evidence type="ECO:0000313" key="7">
    <source>
        <dbReference type="Proteomes" id="UP000295124"/>
    </source>
</evidence>
<proteinExistence type="predicted"/>
<dbReference type="AlphaFoldDB" id="A0A4R4ZMI0"/>
<dbReference type="GO" id="GO:0006955">
    <property type="term" value="P:immune response"/>
    <property type="evidence" value="ECO:0007669"/>
    <property type="project" value="InterPro"/>
</dbReference>
<evidence type="ECO:0000313" key="6">
    <source>
        <dbReference type="EMBL" id="TDD58899.1"/>
    </source>
</evidence>
<feature type="chain" id="PRO_5020440951" evidence="4">
    <location>
        <begin position="27"/>
        <end position="1159"/>
    </location>
</feature>
<reference evidence="6 7" key="1">
    <citation type="submission" date="2019-03" db="EMBL/GenBank/DDBJ databases">
        <title>Draft genome sequences of novel Actinobacteria.</title>
        <authorList>
            <person name="Sahin N."/>
            <person name="Ay H."/>
            <person name="Saygin H."/>
        </authorList>
    </citation>
    <scope>NUCLEOTIDE SEQUENCE [LARGE SCALE GENOMIC DNA]</scope>
    <source>
        <strain evidence="6 7">JCM 13523</strain>
    </source>
</reference>
<keyword evidence="1 4" id="KW-0732">Signal</keyword>
<evidence type="ECO:0000259" key="5">
    <source>
        <dbReference type="SMART" id="SM00560"/>
    </source>
</evidence>
<feature type="region of interest" description="Disordered" evidence="3">
    <location>
        <begin position="1038"/>
        <end position="1061"/>
    </location>
</feature>
<dbReference type="NCBIfam" id="NF033679">
    <property type="entry name" value="DNRLRE_dom"/>
    <property type="match status" value="1"/>
</dbReference>
<protein>
    <submittedName>
        <fullName evidence="6">DNRLRE domain-containing protein</fullName>
    </submittedName>
</protein>
<dbReference type="Gene3D" id="2.60.120.200">
    <property type="match status" value="2"/>
</dbReference>
<comment type="caution">
    <text evidence="6">The sequence shown here is derived from an EMBL/GenBank/DDBJ whole genome shotgun (WGS) entry which is preliminary data.</text>
</comment>
<dbReference type="SMART" id="SM00560">
    <property type="entry name" value="LamGL"/>
    <property type="match status" value="2"/>
</dbReference>
<evidence type="ECO:0000256" key="4">
    <source>
        <dbReference type="SAM" id="SignalP"/>
    </source>
</evidence>
<feature type="signal peptide" evidence="4">
    <location>
        <begin position="1"/>
        <end position="26"/>
    </location>
</feature>
<dbReference type="PANTHER" id="PTHR46943">
    <property type="entry name" value="PENTRAXIN-RELATED PROTEIN PTX3"/>
    <property type="match status" value="1"/>
</dbReference>
<dbReference type="Pfam" id="PF13385">
    <property type="entry name" value="Laminin_G_3"/>
    <property type="match status" value="2"/>
</dbReference>
<evidence type="ECO:0000256" key="3">
    <source>
        <dbReference type="SAM" id="MobiDB-lite"/>
    </source>
</evidence>
<gene>
    <name evidence="6" type="ORF">E1263_17095</name>
</gene>
<keyword evidence="2" id="KW-1015">Disulfide bond</keyword>
<dbReference type="OrthoDB" id="9762066at2"/>
<accession>A0A4R4ZMI0</accession>
<dbReference type="EMBL" id="SMKX01000043">
    <property type="protein sequence ID" value="TDD58899.1"/>
    <property type="molecule type" value="Genomic_DNA"/>
</dbReference>
<feature type="domain" description="LamG-like jellyroll fold" evidence="5">
    <location>
        <begin position="987"/>
        <end position="1143"/>
    </location>
</feature>
<evidence type="ECO:0000256" key="2">
    <source>
        <dbReference type="ARBA" id="ARBA00023157"/>
    </source>
</evidence>
<dbReference type="InterPro" id="IPR042837">
    <property type="entry name" value="PTX3"/>
</dbReference>
<dbReference type="SUPFAM" id="SSF49899">
    <property type="entry name" value="Concanavalin A-like lectins/glucanases"/>
    <property type="match status" value="2"/>
</dbReference>
<dbReference type="InterPro" id="IPR013320">
    <property type="entry name" value="ConA-like_dom_sf"/>
</dbReference>
<sequence>MSAFGVRTAVVVSLLAGLLVAQPADAAPPVIRSAAPQTEAQAIQQAAATGERVEIPGKTTETSRVLAEPNGSLTAELNAAPVRSRQGGKWVSIDTTLEFTPDGSVRPKAAADLTLSGGGPGALARLGIDEDALAMSSPWSLPKPVLAGSTATYGEVLPGVDLVVEATKEAFTYNVVVKNRAAAQNAALDTVRFPITKDGLEVRKDAEGRAEYVDSTGRLAVVVGEALMWDSAGGPAGKSARSSASAVEGGPVGGAHVAEMDFHGTGDELTFVPDAAMLDSAQTVFPVVLDPVFKRQTRNAWAAAWQLYPTTSFFKTSHDLGVGYEGFEQHKIVRSWWQFDVSPFLGKKILGADFRVYEVHSASCSKRSVTVTRTGPISASTTWNKQPAAVADVATKSFAHGYTQSCPNAAEEFSVTSSLTTTLAGGGRTATFRLRATDETDEIAWKQFEPTFGQLDVSYISPPLAPDMVGVADPAVGCKPSTAVAYIGDLTPKFQARVRVAATETSARVYATWEVYNSAGTLVVNRSSGQDVPNTLMTNTVANSLADQTTFHMRAKTVYPYTGGSLSSPWSGWCYFRTDSTVPPAPTVTAKYGTTELKDCGTEATCPDVTPYGGSVSFTFKGNAADVVKHVYHFQNARLPGESAGLTSTKALVPPEEGWNTITVQSQDAAGHLSGKTELTVNIKAQSGPIGSWSFNEGTGVTVADSAVAPAVPHTLGLHGGATFDDVGRSGASLQTDGVNGYASHAETIVDTSKSFTISAWARVRNTTTQGVVAAAMGEHGSAFELYYAGNKWIFQRMVTDAVNPAIVKATSDDVALWGAWTHLTGVYDANGKKLQLYVNGKLQNAGNVAFTPVAWKATKAFAIGIGRYNDALVAPFFGTIDQVQLWQRALRPVDVEKVANFTDPADPLGAQVSGLVGHFPLNSAYNSADQVWRTGELAYTANLEIRGVADPAAAFVDDDERGRVLELGANPGEQLNLARPMVDADGSFTVAVWVKLADPTRRSVIVRQGPASGDRDTWRLEFEPTSSVTGRWVFARGLSAPDPADPTKKEQTVSSESDLDSPRDDWHLLIATYDAAAKPDGEDAALGRIALSVDRYRAADGAADFHSALRTGATQLAAGRSGDQFGGRIDELRMYAGVLTDERACEEFPEVGDCGAEG</sequence>
<dbReference type="Proteomes" id="UP000295124">
    <property type="component" value="Unassembled WGS sequence"/>
</dbReference>
<organism evidence="6 7">
    <name type="scientific">Kribbella antibiotica</name>
    <dbReference type="NCBI Taxonomy" id="190195"/>
    <lineage>
        <taxon>Bacteria</taxon>
        <taxon>Bacillati</taxon>
        <taxon>Actinomycetota</taxon>
        <taxon>Actinomycetes</taxon>
        <taxon>Propionibacteriales</taxon>
        <taxon>Kribbellaceae</taxon>
        <taxon>Kribbella</taxon>
    </lineage>
</organism>
<keyword evidence="7" id="KW-1185">Reference proteome</keyword>
<dbReference type="PANTHER" id="PTHR46943:SF1">
    <property type="entry name" value="PENTRAXIN-RELATED PROTEIN PTX3"/>
    <property type="match status" value="1"/>
</dbReference>
<feature type="domain" description="LamG-like jellyroll fold" evidence="5">
    <location>
        <begin position="754"/>
        <end position="894"/>
    </location>
</feature>
<dbReference type="InterPro" id="IPR006558">
    <property type="entry name" value="LamG-like"/>
</dbReference>